<dbReference type="Pfam" id="PF04023">
    <property type="entry name" value="FeoA"/>
    <property type="match status" value="1"/>
</dbReference>
<dbReference type="KEGG" id="mbn:Mboo_0971"/>
<dbReference type="InterPro" id="IPR007167">
    <property type="entry name" value="Fe-transptr_FeoA-like"/>
</dbReference>
<dbReference type="InterPro" id="IPR053184">
    <property type="entry name" value="FeoA-like"/>
</dbReference>
<dbReference type="Proteomes" id="UP000002408">
    <property type="component" value="Chromosome"/>
</dbReference>
<proteinExistence type="predicted"/>
<sequence>MTTVPLSFIPPGSEAAVTAIQATDGLVRRLAAMGLRPESRVTVICADRGSLIVSVAGSRYALSKGMAMKIMVNPDTGGTR</sequence>
<feature type="domain" description="Ferrous iron transporter FeoA-like" evidence="2">
    <location>
        <begin position="4"/>
        <end position="74"/>
    </location>
</feature>
<dbReference type="eggNOG" id="arCOG02102">
    <property type="taxonomic scope" value="Archaea"/>
</dbReference>
<dbReference type="STRING" id="456442.Mboo_0971"/>
<dbReference type="InterPro" id="IPR008988">
    <property type="entry name" value="Transcriptional_repressor_C"/>
</dbReference>
<dbReference type="AlphaFoldDB" id="A7I6X8"/>
<evidence type="ECO:0000256" key="1">
    <source>
        <dbReference type="ARBA" id="ARBA00023004"/>
    </source>
</evidence>
<dbReference type="HOGENOM" id="CLU_150646_6_3_2"/>
<dbReference type="PANTHER" id="PTHR43151:SF1">
    <property type="entry name" value="SSR2333 PROTEIN"/>
    <property type="match status" value="1"/>
</dbReference>
<dbReference type="GO" id="GO:0046914">
    <property type="term" value="F:transition metal ion binding"/>
    <property type="evidence" value="ECO:0007669"/>
    <property type="project" value="InterPro"/>
</dbReference>
<keyword evidence="4" id="KW-1185">Reference proteome</keyword>
<name>A7I6X8_METB6</name>
<dbReference type="RefSeq" id="WP_012106514.1">
    <property type="nucleotide sequence ID" value="NC_009712.1"/>
</dbReference>
<keyword evidence="1" id="KW-0408">Iron</keyword>
<evidence type="ECO:0000313" key="3">
    <source>
        <dbReference type="EMBL" id="ABS55489.1"/>
    </source>
</evidence>
<evidence type="ECO:0000259" key="2">
    <source>
        <dbReference type="SMART" id="SM00899"/>
    </source>
</evidence>
<evidence type="ECO:0000313" key="4">
    <source>
        <dbReference type="Proteomes" id="UP000002408"/>
    </source>
</evidence>
<dbReference type="Gene3D" id="2.30.30.90">
    <property type="match status" value="1"/>
</dbReference>
<dbReference type="SUPFAM" id="SSF50037">
    <property type="entry name" value="C-terminal domain of transcriptional repressors"/>
    <property type="match status" value="1"/>
</dbReference>
<organism evidence="3 4">
    <name type="scientific">Methanoregula boonei (strain DSM 21154 / JCM 14090 / 6A8)</name>
    <dbReference type="NCBI Taxonomy" id="456442"/>
    <lineage>
        <taxon>Archaea</taxon>
        <taxon>Methanobacteriati</taxon>
        <taxon>Methanobacteriota</taxon>
        <taxon>Stenosarchaea group</taxon>
        <taxon>Methanomicrobia</taxon>
        <taxon>Methanomicrobiales</taxon>
        <taxon>Methanoregulaceae</taxon>
        <taxon>Methanoregula</taxon>
    </lineage>
</organism>
<gene>
    <name evidence="3" type="ordered locus">Mboo_0971</name>
</gene>
<dbReference type="PANTHER" id="PTHR43151">
    <property type="entry name" value="FEOA FAMILY PROTEIN"/>
    <property type="match status" value="1"/>
</dbReference>
<dbReference type="InterPro" id="IPR038157">
    <property type="entry name" value="FeoA_core_dom"/>
</dbReference>
<dbReference type="GeneID" id="5409820"/>
<reference evidence="4" key="1">
    <citation type="journal article" date="2015" name="Microbiology">
        <title>Genome of Methanoregula boonei 6A8 reveals adaptations to oligotrophic peatland environments.</title>
        <authorList>
            <person name="Braeuer S."/>
            <person name="Cadillo-Quiroz H."/>
            <person name="Kyrpides N."/>
            <person name="Woyke T."/>
            <person name="Goodwin L."/>
            <person name="Detter C."/>
            <person name="Podell S."/>
            <person name="Yavitt J.B."/>
            <person name="Zinder S.H."/>
        </authorList>
    </citation>
    <scope>NUCLEOTIDE SEQUENCE [LARGE SCALE GENOMIC DNA]</scope>
    <source>
        <strain evidence="4">DSM 21154 / JCM 14090 / 6A8</strain>
    </source>
</reference>
<accession>A7I6X8</accession>
<protein>
    <submittedName>
        <fullName evidence="3">FeoA family protein</fullName>
    </submittedName>
</protein>
<dbReference type="EMBL" id="CP000780">
    <property type="protein sequence ID" value="ABS55489.1"/>
    <property type="molecule type" value="Genomic_DNA"/>
</dbReference>
<dbReference type="SMART" id="SM00899">
    <property type="entry name" value="FeoA"/>
    <property type="match status" value="1"/>
</dbReference>
<dbReference type="OrthoDB" id="105333at2157"/>